<evidence type="ECO:0000256" key="3">
    <source>
        <dbReference type="ARBA" id="ARBA00022989"/>
    </source>
</evidence>
<gene>
    <name evidence="7" type="ORF">EDB95_1953</name>
</gene>
<evidence type="ECO:0000256" key="1">
    <source>
        <dbReference type="ARBA" id="ARBA00004141"/>
    </source>
</evidence>
<comment type="subcellular location">
    <subcellularLocation>
        <location evidence="1">Membrane</location>
        <topology evidence="1">Multi-pass membrane protein</topology>
    </subcellularLocation>
</comment>
<evidence type="ECO:0000313" key="8">
    <source>
        <dbReference type="Proteomes" id="UP000294498"/>
    </source>
</evidence>
<sequence length="240" mass="27334">MSTIRIPTSFNIDLEFDIPEFHRRLLALFIDWSLIFLFWLLTKAVTVAVLGRSDDMDTVMIAMEIAGIPILLYFLLSEIWMNGQSLGKKIMRIRVVNMNGGKPSLGQYFIRWLLRPVDFAITFCLGGLLSVIFSKYSQRLGDLAAGTILISTNARAGLEETVFMELAQDYVPQFPQVMRLSDRDLNTIRSLLERSKGSDNFHITATAAEKIKAVLHIDTPLEPYDFLETLLKDYNYISVQ</sequence>
<feature type="transmembrane region" description="Helical" evidence="5">
    <location>
        <begin position="112"/>
        <end position="133"/>
    </location>
</feature>
<evidence type="ECO:0000313" key="7">
    <source>
        <dbReference type="EMBL" id="TDX00923.1"/>
    </source>
</evidence>
<keyword evidence="2 5" id="KW-0812">Transmembrane</keyword>
<dbReference type="GO" id="GO:0016020">
    <property type="term" value="C:membrane"/>
    <property type="evidence" value="ECO:0007669"/>
    <property type="project" value="UniProtKB-SubCell"/>
</dbReference>
<accession>A0A4V3GLU4</accession>
<organism evidence="7 8">
    <name type="scientific">Dinghuibacter silviterrae</name>
    <dbReference type="NCBI Taxonomy" id="1539049"/>
    <lineage>
        <taxon>Bacteria</taxon>
        <taxon>Pseudomonadati</taxon>
        <taxon>Bacteroidota</taxon>
        <taxon>Chitinophagia</taxon>
        <taxon>Chitinophagales</taxon>
        <taxon>Chitinophagaceae</taxon>
        <taxon>Dinghuibacter</taxon>
    </lineage>
</organism>
<dbReference type="RefSeq" id="WP_133993035.1">
    <property type="nucleotide sequence ID" value="NZ_SODV01000001.1"/>
</dbReference>
<dbReference type="OrthoDB" id="9814143at2"/>
<dbReference type="InterPro" id="IPR010432">
    <property type="entry name" value="RDD"/>
</dbReference>
<feature type="domain" description="RDD" evidence="6">
    <location>
        <begin position="19"/>
        <end position="146"/>
    </location>
</feature>
<proteinExistence type="predicted"/>
<keyword evidence="8" id="KW-1185">Reference proteome</keyword>
<keyword evidence="4 5" id="KW-0472">Membrane</keyword>
<dbReference type="Proteomes" id="UP000294498">
    <property type="component" value="Unassembled WGS sequence"/>
</dbReference>
<evidence type="ECO:0000259" key="6">
    <source>
        <dbReference type="Pfam" id="PF06271"/>
    </source>
</evidence>
<evidence type="ECO:0000256" key="5">
    <source>
        <dbReference type="SAM" id="Phobius"/>
    </source>
</evidence>
<evidence type="ECO:0000256" key="4">
    <source>
        <dbReference type="ARBA" id="ARBA00023136"/>
    </source>
</evidence>
<dbReference type="PANTHER" id="PTHR38480">
    <property type="entry name" value="SLR0254 PROTEIN"/>
    <property type="match status" value="1"/>
</dbReference>
<comment type="caution">
    <text evidence="7">The sequence shown here is derived from an EMBL/GenBank/DDBJ whole genome shotgun (WGS) entry which is preliminary data.</text>
</comment>
<feature type="transmembrane region" description="Helical" evidence="5">
    <location>
        <begin position="61"/>
        <end position="81"/>
    </location>
</feature>
<feature type="transmembrane region" description="Helical" evidence="5">
    <location>
        <begin position="21"/>
        <end position="41"/>
    </location>
</feature>
<reference evidence="7 8" key="1">
    <citation type="submission" date="2019-03" db="EMBL/GenBank/DDBJ databases">
        <title>Genomic Encyclopedia of Type Strains, Phase IV (KMG-IV): sequencing the most valuable type-strain genomes for metagenomic binning, comparative biology and taxonomic classification.</title>
        <authorList>
            <person name="Goeker M."/>
        </authorList>
    </citation>
    <scope>NUCLEOTIDE SEQUENCE [LARGE SCALE GENOMIC DNA]</scope>
    <source>
        <strain evidence="7 8">DSM 100059</strain>
    </source>
</reference>
<dbReference type="PANTHER" id="PTHR38480:SF1">
    <property type="entry name" value="SLR0254 PROTEIN"/>
    <property type="match status" value="1"/>
</dbReference>
<dbReference type="AlphaFoldDB" id="A0A4V3GLU4"/>
<name>A0A4V3GLU4_9BACT</name>
<dbReference type="EMBL" id="SODV01000001">
    <property type="protein sequence ID" value="TDX00923.1"/>
    <property type="molecule type" value="Genomic_DNA"/>
</dbReference>
<evidence type="ECO:0000256" key="2">
    <source>
        <dbReference type="ARBA" id="ARBA00022692"/>
    </source>
</evidence>
<keyword evidence="3 5" id="KW-1133">Transmembrane helix</keyword>
<dbReference type="Pfam" id="PF06271">
    <property type="entry name" value="RDD"/>
    <property type="match status" value="1"/>
</dbReference>
<protein>
    <submittedName>
        <fullName evidence="7">Putative RDD family membrane protein YckC</fullName>
    </submittedName>
</protein>